<keyword evidence="2" id="KW-0238">DNA-binding</keyword>
<dbReference type="InterPro" id="IPR036390">
    <property type="entry name" value="WH_DNA-bd_sf"/>
</dbReference>
<dbReference type="InterPro" id="IPR014757">
    <property type="entry name" value="Tscrpt_reg_IclR_C"/>
</dbReference>
<dbReference type="Pfam" id="PF09339">
    <property type="entry name" value="HTH_IclR"/>
    <property type="match status" value="1"/>
</dbReference>
<dbReference type="PANTHER" id="PTHR30136">
    <property type="entry name" value="HELIX-TURN-HELIX TRANSCRIPTIONAL REGULATOR, ICLR FAMILY"/>
    <property type="match status" value="1"/>
</dbReference>
<gene>
    <name evidence="6" type="ORF">CNECB9_1100010</name>
</gene>
<dbReference type="SUPFAM" id="SSF55781">
    <property type="entry name" value="GAF domain-like"/>
    <property type="match status" value="1"/>
</dbReference>
<dbReference type="InterPro" id="IPR029016">
    <property type="entry name" value="GAF-like_dom_sf"/>
</dbReference>
<feature type="domain" description="HTH iclR-type" evidence="4">
    <location>
        <begin position="1"/>
        <end position="56"/>
    </location>
</feature>
<accession>A0A1K0JDN3</accession>
<dbReference type="Gene3D" id="3.30.450.40">
    <property type="match status" value="1"/>
</dbReference>
<dbReference type="PROSITE" id="PS51077">
    <property type="entry name" value="HTH_ICLR"/>
    <property type="match status" value="1"/>
</dbReference>
<keyword evidence="1" id="KW-0805">Transcription regulation</keyword>
<dbReference type="EMBL" id="FMSH01000014">
    <property type="protein sequence ID" value="SCU73419.1"/>
    <property type="molecule type" value="Genomic_DNA"/>
</dbReference>
<feature type="domain" description="IclR-ED" evidence="5">
    <location>
        <begin position="57"/>
        <end position="242"/>
    </location>
</feature>
<dbReference type="GO" id="GO:0045892">
    <property type="term" value="P:negative regulation of DNA-templated transcription"/>
    <property type="evidence" value="ECO:0007669"/>
    <property type="project" value="TreeGrafter"/>
</dbReference>
<dbReference type="InterPro" id="IPR005471">
    <property type="entry name" value="Tscrpt_reg_IclR_N"/>
</dbReference>
<evidence type="ECO:0000256" key="3">
    <source>
        <dbReference type="ARBA" id="ARBA00023163"/>
    </source>
</evidence>
<evidence type="ECO:0000259" key="5">
    <source>
        <dbReference type="PROSITE" id="PS51078"/>
    </source>
</evidence>
<proteinExistence type="predicted"/>
<sequence length="252" mass="27875">MHLLQLVADTPEPLTIAELSKLSGYPRPTVHRTVAALVAERLLEESPQTGRLALGPRLIQLANRSWGRSELRLASVDDLKELRDITGETVHLAVLNGNHMVYVEKLESPSAVRMTSRIGTNVSLHSTAVGKAYLAALEEAACDKLLRELPTPFTRYTPNTITTRAGLRAQLVDIRSRGWSVDDEEQEAGIYCFGAAIFGRKGQPIAAISVSTLRFRQKEDPLRAYVQPLLQTCRIISQRIAETPAFSETDTF</sequence>
<keyword evidence="3" id="KW-0804">Transcription</keyword>
<evidence type="ECO:0000256" key="2">
    <source>
        <dbReference type="ARBA" id="ARBA00023125"/>
    </source>
</evidence>
<dbReference type="Pfam" id="PF01614">
    <property type="entry name" value="IclR_C"/>
    <property type="match status" value="1"/>
</dbReference>
<dbReference type="InterPro" id="IPR050707">
    <property type="entry name" value="HTH_MetabolicPath_Reg"/>
</dbReference>
<evidence type="ECO:0000259" key="4">
    <source>
        <dbReference type="PROSITE" id="PS51077"/>
    </source>
</evidence>
<evidence type="ECO:0000313" key="6">
    <source>
        <dbReference type="EMBL" id="SCU73419.1"/>
    </source>
</evidence>
<dbReference type="SMART" id="SM00346">
    <property type="entry name" value="HTH_ICLR"/>
    <property type="match status" value="1"/>
</dbReference>
<dbReference type="Gene3D" id="1.10.10.10">
    <property type="entry name" value="Winged helix-like DNA-binding domain superfamily/Winged helix DNA-binding domain"/>
    <property type="match status" value="1"/>
</dbReference>
<reference evidence="6" key="1">
    <citation type="submission" date="2016-09" db="EMBL/GenBank/DDBJ databases">
        <authorList>
            <person name="Capua I."/>
            <person name="De Benedictis P."/>
            <person name="Joannis T."/>
            <person name="Lombin L.H."/>
            <person name="Cattoli G."/>
        </authorList>
    </citation>
    <scope>NUCLEOTIDE SEQUENCE</scope>
    <source>
        <strain evidence="6">B9</strain>
    </source>
</reference>
<dbReference type="PANTHER" id="PTHR30136:SF24">
    <property type="entry name" value="HTH-TYPE TRANSCRIPTIONAL REPRESSOR ALLR"/>
    <property type="match status" value="1"/>
</dbReference>
<organism evidence="6">
    <name type="scientific">Cupriavidus necator</name>
    <name type="common">Alcaligenes eutrophus</name>
    <name type="synonym">Ralstonia eutropha</name>
    <dbReference type="NCBI Taxonomy" id="106590"/>
    <lineage>
        <taxon>Bacteria</taxon>
        <taxon>Pseudomonadati</taxon>
        <taxon>Pseudomonadota</taxon>
        <taxon>Betaproteobacteria</taxon>
        <taxon>Burkholderiales</taxon>
        <taxon>Burkholderiaceae</taxon>
        <taxon>Cupriavidus</taxon>
    </lineage>
</organism>
<dbReference type="GO" id="GO:0003700">
    <property type="term" value="F:DNA-binding transcription factor activity"/>
    <property type="evidence" value="ECO:0007669"/>
    <property type="project" value="TreeGrafter"/>
</dbReference>
<dbReference type="PROSITE" id="PS51078">
    <property type="entry name" value="ICLR_ED"/>
    <property type="match status" value="1"/>
</dbReference>
<dbReference type="GO" id="GO:0003677">
    <property type="term" value="F:DNA binding"/>
    <property type="evidence" value="ECO:0007669"/>
    <property type="project" value="UniProtKB-KW"/>
</dbReference>
<dbReference type="InterPro" id="IPR036388">
    <property type="entry name" value="WH-like_DNA-bd_sf"/>
</dbReference>
<dbReference type="AlphaFoldDB" id="A0A1K0JDN3"/>
<dbReference type="SUPFAM" id="SSF46785">
    <property type="entry name" value="Winged helix' DNA-binding domain"/>
    <property type="match status" value="1"/>
</dbReference>
<protein>
    <submittedName>
        <fullName evidence="6">Transcriptional regulator, IclR family</fullName>
    </submittedName>
</protein>
<name>A0A1K0JDN3_CUPNE</name>
<evidence type="ECO:0000256" key="1">
    <source>
        <dbReference type="ARBA" id="ARBA00023015"/>
    </source>
</evidence>